<organism evidence="4 5">
    <name type="scientific">Antarcticibacterium arcticum</name>
    <dbReference type="NCBI Taxonomy" id="2585771"/>
    <lineage>
        <taxon>Bacteria</taxon>
        <taxon>Pseudomonadati</taxon>
        <taxon>Bacteroidota</taxon>
        <taxon>Flavobacteriia</taxon>
        <taxon>Flavobacteriales</taxon>
        <taxon>Flavobacteriaceae</taxon>
        <taxon>Antarcticibacterium</taxon>
    </lineage>
</organism>
<evidence type="ECO:0000256" key="1">
    <source>
        <dbReference type="ARBA" id="ARBA00006500"/>
    </source>
</evidence>
<dbReference type="PANTHER" id="PTHR31727">
    <property type="entry name" value="OLEOYL-ACYL CARRIER PROTEIN THIOESTERASE 1, CHLOROPLASTIC"/>
    <property type="match status" value="1"/>
</dbReference>
<protein>
    <submittedName>
        <fullName evidence="4">Acyl-CoA thioesterase</fullName>
    </submittedName>
</protein>
<dbReference type="Proteomes" id="UP000321954">
    <property type="component" value="Chromosome"/>
</dbReference>
<feature type="domain" description="Acyl-ACP thioesterase N-terminal hotdog" evidence="3">
    <location>
        <begin position="7"/>
        <end position="130"/>
    </location>
</feature>
<dbReference type="SUPFAM" id="SSF54637">
    <property type="entry name" value="Thioesterase/thiol ester dehydrase-isomerase"/>
    <property type="match status" value="1"/>
</dbReference>
<proteinExistence type="inferred from homology"/>
<evidence type="ECO:0000256" key="2">
    <source>
        <dbReference type="ARBA" id="ARBA00022946"/>
    </source>
</evidence>
<dbReference type="KEGG" id="anp:FK178_07415"/>
<dbReference type="OrthoDB" id="9801517at2"/>
<keyword evidence="2" id="KW-0809">Transit peptide</keyword>
<dbReference type="InterPro" id="IPR029069">
    <property type="entry name" value="HotDog_dom_sf"/>
</dbReference>
<dbReference type="CDD" id="cd00586">
    <property type="entry name" value="4HBT"/>
    <property type="match status" value="1"/>
</dbReference>
<dbReference type="AlphaFoldDB" id="A0A5B8YIB8"/>
<dbReference type="InterPro" id="IPR045023">
    <property type="entry name" value="FATA/B"/>
</dbReference>
<keyword evidence="5" id="KW-1185">Reference proteome</keyword>
<dbReference type="GO" id="GO:0000036">
    <property type="term" value="F:acyl carrier activity"/>
    <property type="evidence" value="ECO:0007669"/>
    <property type="project" value="TreeGrafter"/>
</dbReference>
<dbReference type="GO" id="GO:0016297">
    <property type="term" value="F:fatty acyl-[ACP] hydrolase activity"/>
    <property type="evidence" value="ECO:0007669"/>
    <property type="project" value="InterPro"/>
</dbReference>
<sequence length="134" mass="16006">MSHTPQIFEQTLRVKESDLDELEHVNNVRYVQWMEDVAKAHWETRAANEYRDKYFWIVLRHEIDYKGQAFNGDELLLQTFVGDHTHVTSQRFVNIRNKATNKILIAAKSTWCLIDQETKKPAKISEEMFRDFYV</sequence>
<dbReference type="Pfam" id="PF01643">
    <property type="entry name" value="Acyl-ACP_TE"/>
    <property type="match status" value="1"/>
</dbReference>
<evidence type="ECO:0000259" key="3">
    <source>
        <dbReference type="Pfam" id="PF01643"/>
    </source>
</evidence>
<evidence type="ECO:0000313" key="5">
    <source>
        <dbReference type="Proteomes" id="UP000321954"/>
    </source>
</evidence>
<comment type="similarity">
    <text evidence="1">Belongs to the acyl-ACP thioesterase family.</text>
</comment>
<dbReference type="RefSeq" id="WP_146832937.1">
    <property type="nucleotide sequence ID" value="NZ_CP042476.1"/>
</dbReference>
<dbReference type="PANTHER" id="PTHR31727:SF6">
    <property type="entry name" value="OLEOYL-ACYL CARRIER PROTEIN THIOESTERASE 1, CHLOROPLASTIC"/>
    <property type="match status" value="1"/>
</dbReference>
<name>A0A5B8YIB8_9FLAO</name>
<dbReference type="Gene3D" id="3.10.129.10">
    <property type="entry name" value="Hotdog Thioesterase"/>
    <property type="match status" value="1"/>
</dbReference>
<evidence type="ECO:0000313" key="4">
    <source>
        <dbReference type="EMBL" id="QED37564.1"/>
    </source>
</evidence>
<gene>
    <name evidence="4" type="ORF">FK178_07415</name>
</gene>
<accession>A0A5B8YIB8</accession>
<reference evidence="4 5" key="1">
    <citation type="submission" date="2019-08" db="EMBL/GenBank/DDBJ databases">
        <title>Antarcticibacterium arcticum sp. nov., a bacterium isolated from marine sediment of the Canadian Beaufort Sea.</title>
        <authorList>
            <person name="Lee Y.M."/>
            <person name="Baek K."/>
            <person name="Lee D.-H."/>
            <person name="Shin S.C."/>
            <person name="Jin Y.K."/>
            <person name="Park Y."/>
        </authorList>
    </citation>
    <scope>NUCLEOTIDE SEQUENCE [LARGE SCALE GENOMIC DNA]</scope>
    <source>
        <strain evidence="4 5">PAMC 28998</strain>
    </source>
</reference>
<dbReference type="InterPro" id="IPR002864">
    <property type="entry name" value="Acyl-ACP_thioesterase_NHD"/>
</dbReference>
<dbReference type="EMBL" id="CP042476">
    <property type="protein sequence ID" value="QED37564.1"/>
    <property type="molecule type" value="Genomic_DNA"/>
</dbReference>